<dbReference type="Proteomes" id="UP001595645">
    <property type="component" value="Unassembled WGS sequence"/>
</dbReference>
<evidence type="ECO:0000256" key="2">
    <source>
        <dbReference type="ARBA" id="ARBA00022737"/>
    </source>
</evidence>
<dbReference type="InterPro" id="IPR019775">
    <property type="entry name" value="WD40_repeat_CS"/>
</dbReference>
<evidence type="ECO:0000256" key="1">
    <source>
        <dbReference type="ARBA" id="ARBA00022574"/>
    </source>
</evidence>
<dbReference type="SMART" id="SM00320">
    <property type="entry name" value="WD40"/>
    <property type="match status" value="3"/>
</dbReference>
<dbReference type="PANTHER" id="PTHR19879:SF9">
    <property type="entry name" value="TRANSCRIPTION INITIATION FACTOR TFIID SUBUNIT 5"/>
    <property type="match status" value="1"/>
</dbReference>
<evidence type="ECO:0000313" key="4">
    <source>
        <dbReference type="EMBL" id="MFC3454353.1"/>
    </source>
</evidence>
<reference evidence="5" key="1">
    <citation type="journal article" date="2019" name="Int. J. Syst. Evol. Microbiol.">
        <title>The Global Catalogue of Microorganisms (GCM) 10K type strain sequencing project: providing services to taxonomists for standard genome sequencing and annotation.</title>
        <authorList>
            <consortium name="The Broad Institute Genomics Platform"/>
            <consortium name="The Broad Institute Genome Sequencing Center for Infectious Disease"/>
            <person name="Wu L."/>
            <person name="Ma J."/>
        </authorList>
    </citation>
    <scope>NUCLEOTIDE SEQUENCE [LARGE SCALE GENOMIC DNA]</scope>
    <source>
        <strain evidence="5">CGMCC 4.7676</strain>
    </source>
</reference>
<accession>A0ABV7P8C7</accession>
<dbReference type="RefSeq" id="WP_378243791.1">
    <property type="nucleotide sequence ID" value="NZ_JBHRWK010000062.1"/>
</dbReference>
<feature type="repeat" description="WD" evidence="3">
    <location>
        <begin position="119"/>
        <end position="142"/>
    </location>
</feature>
<organism evidence="4 5">
    <name type="scientific">Amycolatopsis speibonae</name>
    <dbReference type="NCBI Taxonomy" id="1450224"/>
    <lineage>
        <taxon>Bacteria</taxon>
        <taxon>Bacillati</taxon>
        <taxon>Actinomycetota</taxon>
        <taxon>Actinomycetes</taxon>
        <taxon>Pseudonocardiales</taxon>
        <taxon>Pseudonocardiaceae</taxon>
        <taxon>Amycolatopsis</taxon>
    </lineage>
</organism>
<dbReference type="InterPro" id="IPR011047">
    <property type="entry name" value="Quinoprotein_ADH-like_sf"/>
</dbReference>
<dbReference type="Gene3D" id="2.130.10.10">
    <property type="entry name" value="YVTN repeat-like/Quinoprotein amine dehydrogenase"/>
    <property type="match status" value="1"/>
</dbReference>
<dbReference type="PRINTS" id="PR00320">
    <property type="entry name" value="GPROTEINBRPT"/>
</dbReference>
<protein>
    <submittedName>
        <fullName evidence="4">WD40 repeat domain-containing protein</fullName>
    </submittedName>
</protein>
<keyword evidence="2" id="KW-0677">Repeat</keyword>
<comment type="caution">
    <text evidence="4">The sequence shown here is derived from an EMBL/GenBank/DDBJ whole genome shotgun (WGS) entry which is preliminary data.</text>
</comment>
<dbReference type="InterPro" id="IPR020472">
    <property type="entry name" value="WD40_PAC1"/>
</dbReference>
<dbReference type="InterPro" id="IPR015943">
    <property type="entry name" value="WD40/YVTN_repeat-like_dom_sf"/>
</dbReference>
<dbReference type="EMBL" id="JBHRWK010000062">
    <property type="protein sequence ID" value="MFC3454353.1"/>
    <property type="molecule type" value="Genomic_DNA"/>
</dbReference>
<dbReference type="Pfam" id="PF00400">
    <property type="entry name" value="WD40"/>
    <property type="match status" value="3"/>
</dbReference>
<keyword evidence="5" id="KW-1185">Reference proteome</keyword>
<keyword evidence="1 3" id="KW-0853">WD repeat</keyword>
<name>A0ABV7P8C7_9PSEU</name>
<dbReference type="PROSITE" id="PS50294">
    <property type="entry name" value="WD_REPEATS_REGION"/>
    <property type="match status" value="2"/>
</dbReference>
<dbReference type="PROSITE" id="PS00678">
    <property type="entry name" value="WD_REPEATS_1"/>
    <property type="match status" value="2"/>
</dbReference>
<dbReference type="SUPFAM" id="SSF50998">
    <property type="entry name" value="Quinoprotein alcohol dehydrogenase-like"/>
    <property type="match status" value="1"/>
</dbReference>
<dbReference type="InterPro" id="IPR001680">
    <property type="entry name" value="WD40_rpt"/>
</dbReference>
<gene>
    <name evidence="4" type="ORF">ACFOSH_33380</name>
</gene>
<feature type="repeat" description="WD" evidence="3">
    <location>
        <begin position="152"/>
        <end position="185"/>
    </location>
</feature>
<sequence length="256" mass="27155">MASLGRNLEIYNVATHARIAELTTPIGSPAFGLAFNRDGRLLAAGYPPTPEQPNTPHTLVWDIAARRVAADLPVQARAIAFNPHRPELAVDDGQHLTVWDVVTGKSKAELPRRPVQTMALAYSPDGGLLAAAGTDGKVVLWDSLDNRHLADLLGHTGSVDTLAFSPDGRFLATGGTDKKVVLWDVPHREAWANLTGTGGNTTALGWNSTGTVLATTGLDGFVTLWPVDIPSAARVLCTMLDTDFPSTPRPESCPGP</sequence>
<evidence type="ECO:0000256" key="3">
    <source>
        <dbReference type="PROSITE-ProRule" id="PRU00221"/>
    </source>
</evidence>
<dbReference type="PANTHER" id="PTHR19879">
    <property type="entry name" value="TRANSCRIPTION INITIATION FACTOR TFIID"/>
    <property type="match status" value="1"/>
</dbReference>
<feature type="repeat" description="WD" evidence="3">
    <location>
        <begin position="194"/>
        <end position="235"/>
    </location>
</feature>
<evidence type="ECO:0000313" key="5">
    <source>
        <dbReference type="Proteomes" id="UP001595645"/>
    </source>
</evidence>
<proteinExistence type="predicted"/>
<dbReference type="PROSITE" id="PS50082">
    <property type="entry name" value="WD_REPEATS_2"/>
    <property type="match status" value="3"/>
</dbReference>